<evidence type="ECO:0000256" key="3">
    <source>
        <dbReference type="ARBA" id="ARBA00022679"/>
    </source>
</evidence>
<evidence type="ECO:0000256" key="4">
    <source>
        <dbReference type="ARBA" id="ARBA00033767"/>
    </source>
</evidence>
<accession>A0A2T4BJG8</accession>
<dbReference type="InterPro" id="IPR020965">
    <property type="entry name" value="Prenyltransferase_CloQ"/>
</dbReference>
<dbReference type="SFLD" id="SFLDS00036">
    <property type="entry name" value="Aromatic_Prenyltransferase"/>
    <property type="match status" value="1"/>
</dbReference>
<evidence type="ECO:0000313" key="5">
    <source>
        <dbReference type="EMBL" id="PTB69399.1"/>
    </source>
</evidence>
<protein>
    <recommendedName>
        <fullName evidence="4">Aromatic prenyltransferase</fullName>
    </recommendedName>
</protein>
<evidence type="ECO:0000256" key="2">
    <source>
        <dbReference type="ARBA" id="ARBA00022602"/>
    </source>
</evidence>
<evidence type="ECO:0000313" key="6">
    <source>
        <dbReference type="Proteomes" id="UP000241546"/>
    </source>
</evidence>
<organism evidence="5 6">
    <name type="scientific">Trichoderma citrinoviride</name>
    <dbReference type="NCBI Taxonomy" id="58853"/>
    <lineage>
        <taxon>Eukaryota</taxon>
        <taxon>Fungi</taxon>
        <taxon>Dikarya</taxon>
        <taxon>Ascomycota</taxon>
        <taxon>Pezizomycotina</taxon>
        <taxon>Sordariomycetes</taxon>
        <taxon>Hypocreomycetidae</taxon>
        <taxon>Hypocreales</taxon>
        <taxon>Hypocreaceae</taxon>
        <taxon>Trichoderma</taxon>
    </lineage>
</organism>
<dbReference type="SFLD" id="SFLDG01163">
    <property type="entry name" value="II"/>
    <property type="match status" value="1"/>
</dbReference>
<dbReference type="GeneID" id="36597797"/>
<gene>
    <name evidence="5" type="ORF">BBK36DRAFT_1111187</name>
</gene>
<keyword evidence="2" id="KW-0637">Prenyltransferase</keyword>
<proteinExistence type="inferred from homology"/>
<evidence type="ECO:0000256" key="1">
    <source>
        <dbReference type="ARBA" id="ARBA00005368"/>
    </source>
</evidence>
<keyword evidence="6" id="KW-1185">Reference proteome</keyword>
<name>A0A2T4BJG8_9HYPO</name>
<dbReference type="SUPFAM" id="SSF143492">
    <property type="entry name" value="Prenyltransferase-like"/>
    <property type="match status" value="1"/>
</dbReference>
<dbReference type="OrthoDB" id="3913316at2759"/>
<sequence length="310" mass="34542">MPSRESSAFSVSRFLDDLQHVCKVCQAPYSEEMTRKVLDTYATSFQRSAIQLRITDRPGDPVNYRFYERKAVQSINLAISSKLLSPQNPMIGIFKSWSQLYGGAPIQLCDFDAEKGLAKAWLYLSGLRPLDDILDAPGIPSTIGLYQDAFRSLQLTQVRFVAVDFKSHTINLYFHAPGPLTPEQAAQYTTLAGSPPPSAAQFAEMTKFLNPSNFTFGLTIDPATGSIKRVAIYAVSLPAGECPTVGKRISTFLKEVPSYDQKDVNIVSWSFGKGGETYMKAERSYCGELAEVLNSWRGDVSPQFRDWFLR</sequence>
<dbReference type="EMBL" id="KZ680208">
    <property type="protein sequence ID" value="PTB69399.1"/>
    <property type="molecule type" value="Genomic_DNA"/>
</dbReference>
<dbReference type="GO" id="GO:0004659">
    <property type="term" value="F:prenyltransferase activity"/>
    <property type="evidence" value="ECO:0007669"/>
    <property type="project" value="UniProtKB-KW"/>
</dbReference>
<comment type="similarity">
    <text evidence="1">Belongs to the aromatic prenyltransferase family.</text>
</comment>
<dbReference type="RefSeq" id="XP_024752719.1">
    <property type="nucleotide sequence ID" value="XM_024889678.1"/>
</dbReference>
<keyword evidence="3" id="KW-0808">Transferase</keyword>
<dbReference type="InterPro" id="IPR036239">
    <property type="entry name" value="PrenylTrfase-like_sf"/>
</dbReference>
<dbReference type="AlphaFoldDB" id="A0A2T4BJG8"/>
<dbReference type="Pfam" id="PF11468">
    <property type="entry name" value="PTase_Orf2"/>
    <property type="match status" value="1"/>
</dbReference>
<dbReference type="Proteomes" id="UP000241546">
    <property type="component" value="Unassembled WGS sequence"/>
</dbReference>
<dbReference type="InterPro" id="IPR033964">
    <property type="entry name" value="ABBA"/>
</dbReference>
<reference evidence="6" key="1">
    <citation type="submission" date="2016-07" db="EMBL/GenBank/DDBJ databases">
        <title>Multiple horizontal gene transfer events from other fungi enriched the ability of initially mycotrophic Trichoderma (Ascomycota) to feed on dead plant biomass.</title>
        <authorList>
            <consortium name="DOE Joint Genome Institute"/>
            <person name="Atanasova L."/>
            <person name="Chenthamara K."/>
            <person name="Zhang J."/>
            <person name="Grujic M."/>
            <person name="Henrissat B."/>
            <person name="Kuo A."/>
            <person name="Aerts A."/>
            <person name="Salamov A."/>
            <person name="Lipzen A."/>
            <person name="Labutti K."/>
            <person name="Barry K."/>
            <person name="Miao Y."/>
            <person name="Rahimi M.J."/>
            <person name="Shen Q."/>
            <person name="Grigoriev I.V."/>
            <person name="Kubicek C.P."/>
            <person name="Druzhinina I.S."/>
        </authorList>
    </citation>
    <scope>NUCLEOTIDE SEQUENCE [LARGE SCALE GENOMIC DNA]</scope>
    <source>
        <strain evidence="6">TUCIM 6016</strain>
    </source>
</reference>